<proteinExistence type="predicted"/>
<sequence>MLILFSINLVKLKMV</sequence>
<reference evidence="1" key="1">
    <citation type="submission" date="2014-09" db="EMBL/GenBank/DDBJ databases">
        <authorList>
            <person name="Magalhaes I.L.F."/>
            <person name="Oliveira U."/>
            <person name="Santos F.R."/>
            <person name="Vidigal T.H.D.A."/>
            <person name="Brescovit A.D."/>
            <person name="Santos A.J."/>
        </authorList>
    </citation>
    <scope>NUCLEOTIDE SEQUENCE</scope>
    <source>
        <tissue evidence="1">Shoot tissue taken approximately 20 cm above the soil surface</tissue>
    </source>
</reference>
<reference evidence="1" key="2">
    <citation type="journal article" date="2015" name="Data Brief">
        <title>Shoot transcriptome of the giant reed, Arundo donax.</title>
        <authorList>
            <person name="Barrero R.A."/>
            <person name="Guerrero F.D."/>
            <person name="Moolhuijzen P."/>
            <person name="Goolsby J.A."/>
            <person name="Tidwell J."/>
            <person name="Bellgard S.E."/>
            <person name="Bellgard M.I."/>
        </authorList>
    </citation>
    <scope>NUCLEOTIDE SEQUENCE</scope>
    <source>
        <tissue evidence="1">Shoot tissue taken approximately 20 cm above the soil surface</tissue>
    </source>
</reference>
<accession>A0A0A8ZX31</accession>
<organism evidence="1">
    <name type="scientific">Arundo donax</name>
    <name type="common">Giant reed</name>
    <name type="synonym">Donax arundinaceus</name>
    <dbReference type="NCBI Taxonomy" id="35708"/>
    <lineage>
        <taxon>Eukaryota</taxon>
        <taxon>Viridiplantae</taxon>
        <taxon>Streptophyta</taxon>
        <taxon>Embryophyta</taxon>
        <taxon>Tracheophyta</taxon>
        <taxon>Spermatophyta</taxon>
        <taxon>Magnoliopsida</taxon>
        <taxon>Liliopsida</taxon>
        <taxon>Poales</taxon>
        <taxon>Poaceae</taxon>
        <taxon>PACMAD clade</taxon>
        <taxon>Arundinoideae</taxon>
        <taxon>Arundineae</taxon>
        <taxon>Arundo</taxon>
    </lineage>
</organism>
<dbReference type="EMBL" id="GBRH01255607">
    <property type="protein sequence ID" value="JAD42288.1"/>
    <property type="molecule type" value="Transcribed_RNA"/>
</dbReference>
<name>A0A0A8ZX31_ARUDO</name>
<evidence type="ECO:0000313" key="1">
    <source>
        <dbReference type="EMBL" id="JAD42288.1"/>
    </source>
</evidence>
<protein>
    <submittedName>
        <fullName evidence="1">Uncharacterized protein</fullName>
    </submittedName>
</protein>